<feature type="region of interest" description="Disordered" evidence="1">
    <location>
        <begin position="100"/>
        <end position="177"/>
    </location>
</feature>
<dbReference type="OrthoDB" id="3700129at2"/>
<accession>A0A2N3Y5W7</accession>
<feature type="compositionally biased region" description="Basic and acidic residues" evidence="1">
    <location>
        <begin position="157"/>
        <end position="166"/>
    </location>
</feature>
<name>A0A2N3Y5W7_SACSN</name>
<dbReference type="EMBL" id="PJNB01000001">
    <property type="protein sequence ID" value="PKW18298.1"/>
    <property type="molecule type" value="Genomic_DNA"/>
</dbReference>
<feature type="region of interest" description="Disordered" evidence="1">
    <location>
        <begin position="1"/>
        <end position="21"/>
    </location>
</feature>
<organism evidence="2 3">
    <name type="scientific">Saccharopolyspora spinosa</name>
    <dbReference type="NCBI Taxonomy" id="60894"/>
    <lineage>
        <taxon>Bacteria</taxon>
        <taxon>Bacillati</taxon>
        <taxon>Actinomycetota</taxon>
        <taxon>Actinomycetes</taxon>
        <taxon>Pseudonocardiales</taxon>
        <taxon>Pseudonocardiaceae</taxon>
        <taxon>Saccharopolyspora</taxon>
    </lineage>
</organism>
<evidence type="ECO:0000313" key="2">
    <source>
        <dbReference type="EMBL" id="PKW18298.1"/>
    </source>
</evidence>
<dbReference type="AlphaFoldDB" id="A0A2N3Y5W7"/>
<proteinExistence type="predicted"/>
<evidence type="ECO:0000313" key="3">
    <source>
        <dbReference type="Proteomes" id="UP000233786"/>
    </source>
</evidence>
<evidence type="ECO:0000256" key="1">
    <source>
        <dbReference type="SAM" id="MobiDB-lite"/>
    </source>
</evidence>
<dbReference type="Proteomes" id="UP000233786">
    <property type="component" value="Unassembled WGS sequence"/>
</dbReference>
<protein>
    <submittedName>
        <fullName evidence="2">Uncharacterized protein</fullName>
    </submittedName>
</protein>
<sequence>MNHVAEPDSWSEFERMEQRKAQDERVIQEWKRTNSGNGDALKHVRNFVEHVRGDIGVDGVIVDVDAIPINGGYEIKAGYYMEPDPLNDLQALGSSAAKLSAKSSAQSAGGACGRSVSTPLGGHPEELADLVPQGGVGASYADGGPPSDAGRVGRRVRSGDGVDEAPHTASGSATASA</sequence>
<reference evidence="2" key="1">
    <citation type="submission" date="2017-12" db="EMBL/GenBank/DDBJ databases">
        <title>Sequencing the genomes of 1000 Actinobacteria strains.</title>
        <authorList>
            <person name="Klenk H.-P."/>
        </authorList>
    </citation>
    <scope>NUCLEOTIDE SEQUENCE [LARGE SCALE GENOMIC DNA]</scope>
    <source>
        <strain evidence="2">DSM 44228</strain>
    </source>
</reference>
<keyword evidence="3" id="KW-1185">Reference proteome</keyword>
<dbReference type="RefSeq" id="WP_101376844.1">
    <property type="nucleotide sequence ID" value="NZ_CP061007.1"/>
</dbReference>
<feature type="compositionally biased region" description="Basic and acidic residues" evidence="1">
    <location>
        <begin position="12"/>
        <end position="21"/>
    </location>
</feature>
<gene>
    <name evidence="2" type="ORF">A8926_6370</name>
</gene>
<comment type="caution">
    <text evidence="2">The sequence shown here is derived from an EMBL/GenBank/DDBJ whole genome shotgun (WGS) entry which is preliminary data.</text>
</comment>
<feature type="compositionally biased region" description="Low complexity" evidence="1">
    <location>
        <begin position="100"/>
        <end position="109"/>
    </location>
</feature>